<name>A0A0E9TN62_ANGAN</name>
<feature type="transmembrane region" description="Helical" evidence="1">
    <location>
        <begin position="6"/>
        <end position="27"/>
    </location>
</feature>
<dbReference type="AlphaFoldDB" id="A0A0E9TN62"/>
<reference evidence="2" key="1">
    <citation type="submission" date="2014-11" db="EMBL/GenBank/DDBJ databases">
        <authorList>
            <person name="Amaro Gonzalez C."/>
        </authorList>
    </citation>
    <scope>NUCLEOTIDE SEQUENCE</scope>
</reference>
<reference evidence="2" key="2">
    <citation type="journal article" date="2015" name="Fish Shellfish Immunol.">
        <title>Early steps in the European eel (Anguilla anguilla)-Vibrio vulnificus interaction in the gills: Role of the RtxA13 toxin.</title>
        <authorList>
            <person name="Callol A."/>
            <person name="Pajuelo D."/>
            <person name="Ebbesson L."/>
            <person name="Teles M."/>
            <person name="MacKenzie S."/>
            <person name="Amaro C."/>
        </authorList>
    </citation>
    <scope>NUCLEOTIDE SEQUENCE</scope>
</reference>
<proteinExistence type="predicted"/>
<accession>A0A0E9TN62</accession>
<protein>
    <submittedName>
        <fullName evidence="2">Uncharacterized protein</fullName>
    </submittedName>
</protein>
<dbReference type="EMBL" id="GBXM01053536">
    <property type="protein sequence ID" value="JAH55041.1"/>
    <property type="molecule type" value="Transcribed_RNA"/>
</dbReference>
<sequence>MPGLCSAWSTQQCILFSCGLVLIYYSWR</sequence>
<organism evidence="2">
    <name type="scientific">Anguilla anguilla</name>
    <name type="common">European freshwater eel</name>
    <name type="synonym">Muraena anguilla</name>
    <dbReference type="NCBI Taxonomy" id="7936"/>
    <lineage>
        <taxon>Eukaryota</taxon>
        <taxon>Metazoa</taxon>
        <taxon>Chordata</taxon>
        <taxon>Craniata</taxon>
        <taxon>Vertebrata</taxon>
        <taxon>Euteleostomi</taxon>
        <taxon>Actinopterygii</taxon>
        <taxon>Neopterygii</taxon>
        <taxon>Teleostei</taxon>
        <taxon>Anguilliformes</taxon>
        <taxon>Anguillidae</taxon>
        <taxon>Anguilla</taxon>
    </lineage>
</organism>
<keyword evidence="1" id="KW-1133">Transmembrane helix</keyword>
<keyword evidence="1" id="KW-0472">Membrane</keyword>
<evidence type="ECO:0000256" key="1">
    <source>
        <dbReference type="SAM" id="Phobius"/>
    </source>
</evidence>
<keyword evidence="1" id="KW-0812">Transmembrane</keyword>
<evidence type="ECO:0000313" key="2">
    <source>
        <dbReference type="EMBL" id="JAH55041.1"/>
    </source>
</evidence>